<evidence type="ECO:0000313" key="4">
    <source>
        <dbReference type="Proteomes" id="UP000618319"/>
    </source>
</evidence>
<dbReference type="Proteomes" id="UP000618319">
    <property type="component" value="Unassembled WGS sequence"/>
</dbReference>
<evidence type="ECO:0000259" key="2">
    <source>
        <dbReference type="Pfam" id="PF13453"/>
    </source>
</evidence>
<accession>A0ABR9T624</accession>
<organism evidence="3 4">
    <name type="scientific">Sphingobacterium pedocola</name>
    <dbReference type="NCBI Taxonomy" id="2082722"/>
    <lineage>
        <taxon>Bacteria</taxon>
        <taxon>Pseudomonadati</taxon>
        <taxon>Bacteroidota</taxon>
        <taxon>Sphingobacteriia</taxon>
        <taxon>Sphingobacteriales</taxon>
        <taxon>Sphingobacteriaceae</taxon>
        <taxon>Sphingobacterium</taxon>
    </lineage>
</organism>
<feature type="domain" description="Transcription factor zinc-finger" evidence="2">
    <location>
        <begin position="2"/>
        <end position="41"/>
    </location>
</feature>
<proteinExistence type="predicted"/>
<evidence type="ECO:0000256" key="1">
    <source>
        <dbReference type="SAM" id="MobiDB-lite"/>
    </source>
</evidence>
<gene>
    <name evidence="3" type="ORF">C4F40_08655</name>
</gene>
<name>A0ABR9T624_9SPHI</name>
<dbReference type="EMBL" id="PSKQ01000018">
    <property type="protein sequence ID" value="MBE8720793.1"/>
    <property type="molecule type" value="Genomic_DNA"/>
</dbReference>
<dbReference type="Pfam" id="PF13453">
    <property type="entry name" value="Zn_ribbon_TFIIB"/>
    <property type="match status" value="1"/>
</dbReference>
<feature type="compositionally biased region" description="Basic and acidic residues" evidence="1">
    <location>
        <begin position="59"/>
        <end position="86"/>
    </location>
</feature>
<keyword evidence="4" id="KW-1185">Reference proteome</keyword>
<reference evidence="3 4" key="1">
    <citation type="submission" date="2018-02" db="EMBL/GenBank/DDBJ databases">
        <title>Sphingobacterium KA21.</title>
        <authorList>
            <person name="Vasarhelyi B.M."/>
            <person name="Deshmukh S."/>
            <person name="Balint B."/>
            <person name="Kukolya J."/>
        </authorList>
    </citation>
    <scope>NUCLEOTIDE SEQUENCE [LARGE SCALE GENOMIC DNA]</scope>
    <source>
        <strain evidence="3 4">Ka21</strain>
    </source>
</reference>
<dbReference type="RefSeq" id="WP_196940610.1">
    <property type="nucleotide sequence ID" value="NZ_MU158691.1"/>
</dbReference>
<protein>
    <recommendedName>
        <fullName evidence="2">Transcription factor zinc-finger domain-containing protein</fullName>
    </recommendedName>
</protein>
<feature type="region of interest" description="Disordered" evidence="1">
    <location>
        <begin position="43"/>
        <end position="102"/>
    </location>
</feature>
<comment type="caution">
    <text evidence="3">The sequence shown here is derived from an EMBL/GenBank/DDBJ whole genome shotgun (WGS) entry which is preliminary data.</text>
</comment>
<sequence>MKCPNCNETLLMTERSRVEIDYCPNCRGIWLDKGELDKLLEFSANQTGSSSPSEVNQHQYDDRDRRSYGDDRSEDRHQQTRHDSRYPPKKKKSFLSDFLDFD</sequence>
<dbReference type="InterPro" id="IPR027392">
    <property type="entry name" value="TF_Znf"/>
</dbReference>
<evidence type="ECO:0000313" key="3">
    <source>
        <dbReference type="EMBL" id="MBE8720793.1"/>
    </source>
</evidence>
<feature type="compositionally biased region" description="Polar residues" evidence="1">
    <location>
        <begin position="43"/>
        <end position="58"/>
    </location>
</feature>